<evidence type="ECO:0000313" key="4">
    <source>
        <dbReference type="Proteomes" id="UP000326396"/>
    </source>
</evidence>
<feature type="coiled-coil region" evidence="1">
    <location>
        <begin position="262"/>
        <end position="292"/>
    </location>
</feature>
<protein>
    <submittedName>
        <fullName evidence="3">Uncharacterized protein</fullName>
    </submittedName>
</protein>
<evidence type="ECO:0000313" key="3">
    <source>
        <dbReference type="EMBL" id="KAD3067730.1"/>
    </source>
</evidence>
<evidence type="ECO:0000256" key="2">
    <source>
        <dbReference type="SAM" id="MobiDB-lite"/>
    </source>
</evidence>
<organism evidence="3 4">
    <name type="scientific">Mikania micrantha</name>
    <name type="common">bitter vine</name>
    <dbReference type="NCBI Taxonomy" id="192012"/>
    <lineage>
        <taxon>Eukaryota</taxon>
        <taxon>Viridiplantae</taxon>
        <taxon>Streptophyta</taxon>
        <taxon>Embryophyta</taxon>
        <taxon>Tracheophyta</taxon>
        <taxon>Spermatophyta</taxon>
        <taxon>Magnoliopsida</taxon>
        <taxon>eudicotyledons</taxon>
        <taxon>Gunneridae</taxon>
        <taxon>Pentapetalae</taxon>
        <taxon>asterids</taxon>
        <taxon>campanulids</taxon>
        <taxon>Asterales</taxon>
        <taxon>Asteraceae</taxon>
        <taxon>Asteroideae</taxon>
        <taxon>Heliantheae alliance</taxon>
        <taxon>Eupatorieae</taxon>
        <taxon>Mikania</taxon>
    </lineage>
</organism>
<dbReference type="AlphaFoldDB" id="A0A5N6M1E4"/>
<reference evidence="3 4" key="1">
    <citation type="submission" date="2019-05" db="EMBL/GenBank/DDBJ databases">
        <title>Mikania micrantha, genome provides insights into the molecular mechanism of rapid growth.</title>
        <authorList>
            <person name="Liu B."/>
        </authorList>
    </citation>
    <scope>NUCLEOTIDE SEQUENCE [LARGE SCALE GENOMIC DNA]</scope>
    <source>
        <strain evidence="3">NLD-2019</strain>
        <tissue evidence="3">Leaf</tissue>
    </source>
</reference>
<name>A0A5N6M1E4_9ASTR</name>
<feature type="region of interest" description="Disordered" evidence="2">
    <location>
        <begin position="185"/>
        <end position="243"/>
    </location>
</feature>
<dbReference type="PANTHER" id="PTHR45023">
    <property type="match status" value="1"/>
</dbReference>
<keyword evidence="4" id="KW-1185">Reference proteome</keyword>
<dbReference type="PANTHER" id="PTHR45023:SF4">
    <property type="entry name" value="GLYCINE-RICH PROTEIN-RELATED"/>
    <property type="match status" value="1"/>
</dbReference>
<dbReference type="Proteomes" id="UP000326396">
    <property type="component" value="Linkage Group LG7"/>
</dbReference>
<keyword evidence="1" id="KW-0175">Coiled coil</keyword>
<dbReference type="EMBL" id="SZYD01000017">
    <property type="protein sequence ID" value="KAD3067730.1"/>
    <property type="molecule type" value="Genomic_DNA"/>
</dbReference>
<gene>
    <name evidence="3" type="ORF">E3N88_35610</name>
</gene>
<comment type="caution">
    <text evidence="3">The sequence shown here is derived from an EMBL/GenBank/DDBJ whole genome shotgun (WGS) entry which is preliminary data.</text>
</comment>
<accession>A0A5N6M1E4</accession>
<proteinExistence type="predicted"/>
<evidence type="ECO:0000256" key="1">
    <source>
        <dbReference type="SAM" id="Coils"/>
    </source>
</evidence>
<dbReference type="OrthoDB" id="908940at2759"/>
<feature type="compositionally biased region" description="Polar residues" evidence="2">
    <location>
        <begin position="213"/>
        <end position="225"/>
    </location>
</feature>
<sequence>MDPSYPNNYFNLGDPNDYSPSLLFSNPVEDFVTQSPQSSQNVGKESRANKWDAAEDIALMSAWCFASENKIRGKNQKKEALWSQVKNLYEAAQKENPQKIGMRNENQMRGRFKRLNENAQKWVAAYREAYRQKKSGMSLKDVENDAHKIYEQESGCKFNDSIVFYEVMCKHQKWDLLLNYDTTRSRPECEVGNEESGGSTKRSRTTEEGDYCVNSNPDLPTSGGSTIKRPTGRDSAKKKGKGKAYNELAEELRAMRVTRDSEIELMRKRVELEQQRVQYRQERDQKKQETERENMQLLHLNTLLAKEFLSPEEVDMKRYLMTKFYGN</sequence>